<dbReference type="InterPro" id="IPR001611">
    <property type="entry name" value="Leu-rich_rpt"/>
</dbReference>
<evidence type="ECO:0000256" key="3">
    <source>
        <dbReference type="ARBA" id="ARBA00022614"/>
    </source>
</evidence>
<evidence type="ECO:0000256" key="8">
    <source>
        <dbReference type="ARBA" id="ARBA00023136"/>
    </source>
</evidence>
<evidence type="ECO:0000256" key="6">
    <source>
        <dbReference type="ARBA" id="ARBA00022737"/>
    </source>
</evidence>
<evidence type="ECO:0000256" key="9">
    <source>
        <dbReference type="SAM" id="SignalP"/>
    </source>
</evidence>
<evidence type="ECO:0000313" key="12">
    <source>
        <dbReference type="Proteomes" id="UP001190700"/>
    </source>
</evidence>
<reference evidence="11 12" key="1">
    <citation type="journal article" date="2015" name="Genome Biol. Evol.">
        <title>Comparative Genomics of a Bacterivorous Green Alga Reveals Evolutionary Causalities and Consequences of Phago-Mixotrophic Mode of Nutrition.</title>
        <authorList>
            <person name="Burns J.A."/>
            <person name="Paasch A."/>
            <person name="Narechania A."/>
            <person name="Kim E."/>
        </authorList>
    </citation>
    <scope>NUCLEOTIDE SEQUENCE [LARGE SCALE GENOMIC DNA]</scope>
    <source>
        <strain evidence="11 12">PLY_AMNH</strain>
    </source>
</reference>
<dbReference type="InterPro" id="IPR013210">
    <property type="entry name" value="LRR_N_plant-typ"/>
</dbReference>
<keyword evidence="8" id="KW-0472">Membrane</keyword>
<dbReference type="PANTHER" id="PTHR47988">
    <property type="entry name" value="SOMATIC EMBRYOGENESIS RECEPTOR KINASE 1"/>
    <property type="match status" value="1"/>
</dbReference>
<feature type="chain" id="PRO_5042209674" description="Leucine-rich repeat-containing N-terminal plant-type domain-containing protein" evidence="9">
    <location>
        <begin position="18"/>
        <end position="216"/>
    </location>
</feature>
<feature type="domain" description="Leucine-rich repeat-containing N-terminal plant-type" evidence="10">
    <location>
        <begin position="21"/>
        <end position="59"/>
    </location>
</feature>
<gene>
    <name evidence="11" type="ORF">CYMTET_35056</name>
</gene>
<feature type="signal peptide" evidence="9">
    <location>
        <begin position="1"/>
        <end position="17"/>
    </location>
</feature>
<comment type="caution">
    <text evidence="11">The sequence shown here is derived from an EMBL/GenBank/DDBJ whole genome shotgun (WGS) entry which is preliminary data.</text>
</comment>
<evidence type="ECO:0000256" key="1">
    <source>
        <dbReference type="ARBA" id="ARBA00004370"/>
    </source>
</evidence>
<evidence type="ECO:0000256" key="2">
    <source>
        <dbReference type="ARBA" id="ARBA00004430"/>
    </source>
</evidence>
<keyword evidence="3" id="KW-0433">Leucine-rich repeat</keyword>
<dbReference type="GO" id="GO:0016020">
    <property type="term" value="C:membrane"/>
    <property type="evidence" value="ECO:0007669"/>
    <property type="project" value="UniProtKB-SubCell"/>
</dbReference>
<evidence type="ECO:0000256" key="7">
    <source>
        <dbReference type="ARBA" id="ARBA00022989"/>
    </source>
</evidence>
<evidence type="ECO:0000259" key="10">
    <source>
        <dbReference type="Pfam" id="PF08263"/>
    </source>
</evidence>
<proteinExistence type="predicted"/>
<dbReference type="GO" id="GO:0005930">
    <property type="term" value="C:axoneme"/>
    <property type="evidence" value="ECO:0007669"/>
    <property type="project" value="UniProtKB-SubCell"/>
</dbReference>
<evidence type="ECO:0000256" key="5">
    <source>
        <dbReference type="ARBA" id="ARBA00022729"/>
    </source>
</evidence>
<comment type="subcellular location">
    <subcellularLocation>
        <location evidence="2">Cytoplasm</location>
        <location evidence="2">Cytoskeleton</location>
        <location evidence="2">Cilium axoneme</location>
    </subcellularLocation>
    <subcellularLocation>
        <location evidence="1">Membrane</location>
    </subcellularLocation>
</comment>
<dbReference type="AlphaFoldDB" id="A0AAE0KPC4"/>
<accession>A0AAE0KPC4</accession>
<name>A0AAE0KPC4_9CHLO</name>
<dbReference type="FunFam" id="3.80.10.10:FF:000129">
    <property type="entry name" value="Leucine-rich repeat receptor-like kinase"/>
    <property type="match status" value="1"/>
</dbReference>
<keyword evidence="4" id="KW-0812">Transmembrane</keyword>
<dbReference type="Gene3D" id="3.80.10.10">
    <property type="entry name" value="Ribonuclease Inhibitor"/>
    <property type="match status" value="1"/>
</dbReference>
<dbReference type="InterPro" id="IPR032675">
    <property type="entry name" value="LRR_dom_sf"/>
</dbReference>
<dbReference type="SUPFAM" id="SSF52058">
    <property type="entry name" value="L domain-like"/>
    <property type="match status" value="1"/>
</dbReference>
<keyword evidence="6" id="KW-0677">Repeat</keyword>
<dbReference type="Pfam" id="PF13855">
    <property type="entry name" value="LRR_8"/>
    <property type="match status" value="1"/>
</dbReference>
<keyword evidence="5 9" id="KW-0732">Signal</keyword>
<sequence>MFFRLVCLLLVIESKDAATNDNDSRALEAFRAGVGDPEGALRTWEGLDPCGDSWEGVACRGENVLQLLLARKGLVGTVPSELGRLAHLQMLVLNGNSFTGAIPHSLGNLTELRYLWLDSNYFTGFVPEEALYNLEELTDLNLQSNPVLCGALDVSRLPENATLDLSDTLINQECPAPPPPPFPSHHLAHHRRPPLASTTFPVPICARLSRKAPSPH</sequence>
<dbReference type="Proteomes" id="UP001190700">
    <property type="component" value="Unassembled WGS sequence"/>
</dbReference>
<keyword evidence="12" id="KW-1185">Reference proteome</keyword>
<dbReference type="Pfam" id="PF08263">
    <property type="entry name" value="LRRNT_2"/>
    <property type="match status" value="1"/>
</dbReference>
<evidence type="ECO:0000256" key="4">
    <source>
        <dbReference type="ARBA" id="ARBA00022692"/>
    </source>
</evidence>
<evidence type="ECO:0000313" key="11">
    <source>
        <dbReference type="EMBL" id="KAK3255782.1"/>
    </source>
</evidence>
<protein>
    <recommendedName>
        <fullName evidence="10">Leucine-rich repeat-containing N-terminal plant-type domain-containing protein</fullName>
    </recommendedName>
</protein>
<dbReference type="EMBL" id="LGRX02022278">
    <property type="protein sequence ID" value="KAK3255782.1"/>
    <property type="molecule type" value="Genomic_DNA"/>
</dbReference>
<keyword evidence="7" id="KW-1133">Transmembrane helix</keyword>
<organism evidence="11 12">
    <name type="scientific">Cymbomonas tetramitiformis</name>
    <dbReference type="NCBI Taxonomy" id="36881"/>
    <lineage>
        <taxon>Eukaryota</taxon>
        <taxon>Viridiplantae</taxon>
        <taxon>Chlorophyta</taxon>
        <taxon>Pyramimonadophyceae</taxon>
        <taxon>Pyramimonadales</taxon>
        <taxon>Pyramimonadaceae</taxon>
        <taxon>Cymbomonas</taxon>
    </lineage>
</organism>